<evidence type="ECO:0000313" key="2">
    <source>
        <dbReference type="Proteomes" id="UP000326570"/>
    </source>
</evidence>
<gene>
    <name evidence="1" type="ORF">F0P94_11845</name>
</gene>
<dbReference type="RefSeq" id="WP_150904107.1">
    <property type="nucleotide sequence ID" value="NZ_VTWT01000006.1"/>
</dbReference>
<reference evidence="1 2" key="1">
    <citation type="submission" date="2019-09" db="EMBL/GenBank/DDBJ databases">
        <title>Genome sequence of Adhaeribacter sp. M2.</title>
        <authorList>
            <person name="Srinivasan S."/>
        </authorList>
    </citation>
    <scope>NUCLEOTIDE SEQUENCE [LARGE SCALE GENOMIC DNA]</scope>
    <source>
        <strain evidence="1 2">M2</strain>
    </source>
</reference>
<dbReference type="AlphaFoldDB" id="A0A5N1IRH2"/>
<organism evidence="1 2">
    <name type="scientific">Adhaeribacter soli</name>
    <dbReference type="NCBI Taxonomy" id="2607655"/>
    <lineage>
        <taxon>Bacteria</taxon>
        <taxon>Pseudomonadati</taxon>
        <taxon>Bacteroidota</taxon>
        <taxon>Cytophagia</taxon>
        <taxon>Cytophagales</taxon>
        <taxon>Hymenobacteraceae</taxon>
        <taxon>Adhaeribacter</taxon>
    </lineage>
</organism>
<dbReference type="EMBL" id="VTWT01000006">
    <property type="protein sequence ID" value="KAA9332694.1"/>
    <property type="molecule type" value="Genomic_DNA"/>
</dbReference>
<sequence length="69" mass="8018">MLNALENLRNDTNRRVYVLSDALSNLRKNRQNIKLIGMKIISEIPAGSQNKKAFPGFRKGFFILNSYRY</sequence>
<protein>
    <submittedName>
        <fullName evidence="1">Uncharacterized protein</fullName>
    </submittedName>
</protein>
<evidence type="ECO:0000313" key="1">
    <source>
        <dbReference type="EMBL" id="KAA9332694.1"/>
    </source>
</evidence>
<dbReference type="Proteomes" id="UP000326570">
    <property type="component" value="Unassembled WGS sequence"/>
</dbReference>
<proteinExistence type="predicted"/>
<name>A0A5N1IRH2_9BACT</name>
<accession>A0A5N1IRH2</accession>
<comment type="caution">
    <text evidence="1">The sequence shown here is derived from an EMBL/GenBank/DDBJ whole genome shotgun (WGS) entry which is preliminary data.</text>
</comment>
<keyword evidence="2" id="KW-1185">Reference proteome</keyword>